<evidence type="ECO:0000313" key="2">
    <source>
        <dbReference type="Proteomes" id="UP001319200"/>
    </source>
</evidence>
<proteinExistence type="predicted"/>
<reference evidence="1 2" key="1">
    <citation type="submission" date="2021-05" db="EMBL/GenBank/DDBJ databases">
        <title>A Polyphasic approach of four new species of the genus Ohtaekwangia: Ohtaekwangia histidinii sp. nov., Ohtaekwangia cretensis sp. nov., Ohtaekwangia indiensis sp. nov., Ohtaekwangia reichenbachii sp. nov. from diverse environment.</title>
        <authorList>
            <person name="Octaviana S."/>
        </authorList>
    </citation>
    <scope>NUCLEOTIDE SEQUENCE [LARGE SCALE GENOMIC DNA]</scope>
    <source>
        <strain evidence="1 2">PWU4</strain>
    </source>
</reference>
<protein>
    <submittedName>
        <fullName evidence="1">Uncharacterized protein</fullName>
    </submittedName>
</protein>
<sequence length="90" mass="10297">MHSVPANNMNHQEKFEDEGFVYELTVQPVAHRKEDLHTFSQGEGYYCQWMITAKQDSLVREVAVTDDDCEVIVYTTVEAAVKGAREFLSL</sequence>
<organism evidence="1 2">
    <name type="scientific">Chryseosolibacter histidini</name>
    <dbReference type="NCBI Taxonomy" id="2782349"/>
    <lineage>
        <taxon>Bacteria</taxon>
        <taxon>Pseudomonadati</taxon>
        <taxon>Bacteroidota</taxon>
        <taxon>Cytophagia</taxon>
        <taxon>Cytophagales</taxon>
        <taxon>Chryseotaleaceae</taxon>
        <taxon>Chryseosolibacter</taxon>
    </lineage>
</organism>
<evidence type="ECO:0000313" key="1">
    <source>
        <dbReference type="EMBL" id="MBT1700713.1"/>
    </source>
</evidence>
<dbReference type="RefSeq" id="WP_254169400.1">
    <property type="nucleotide sequence ID" value="NZ_JAHESF010000046.1"/>
</dbReference>
<dbReference type="EMBL" id="JAHESF010000046">
    <property type="protein sequence ID" value="MBT1700713.1"/>
    <property type="molecule type" value="Genomic_DNA"/>
</dbReference>
<name>A0AAP2DQM8_9BACT</name>
<gene>
    <name evidence="1" type="ORF">KK083_27735</name>
</gene>
<accession>A0AAP2DQM8</accession>
<dbReference type="Proteomes" id="UP001319200">
    <property type="component" value="Unassembled WGS sequence"/>
</dbReference>
<keyword evidence="2" id="KW-1185">Reference proteome</keyword>
<comment type="caution">
    <text evidence="1">The sequence shown here is derived from an EMBL/GenBank/DDBJ whole genome shotgun (WGS) entry which is preliminary data.</text>
</comment>
<dbReference type="AlphaFoldDB" id="A0AAP2DQM8"/>